<comment type="cofactor">
    <cofactor evidence="1 10">
        <name>FAD</name>
        <dbReference type="ChEBI" id="CHEBI:57692"/>
    </cofactor>
</comment>
<dbReference type="InterPro" id="IPR036250">
    <property type="entry name" value="AcylCo_DH-like_C"/>
</dbReference>
<dbReference type="SUPFAM" id="SSF56645">
    <property type="entry name" value="Acyl-CoA dehydrogenase NM domain-like"/>
    <property type="match status" value="1"/>
</dbReference>
<dbReference type="Gene3D" id="2.40.110.10">
    <property type="entry name" value="Butyryl-CoA Dehydrogenase, subunit A, domain 2"/>
    <property type="match status" value="1"/>
</dbReference>
<evidence type="ECO:0000313" key="16">
    <source>
        <dbReference type="Proteomes" id="UP000196573"/>
    </source>
</evidence>
<dbReference type="GO" id="GO:0050660">
    <property type="term" value="F:flavin adenine dinucleotide binding"/>
    <property type="evidence" value="ECO:0007669"/>
    <property type="project" value="InterPro"/>
</dbReference>
<keyword evidence="16" id="KW-1185">Reference proteome</keyword>
<organism evidence="15 16">
    <name type="scientific">Parendozoicomonas haliclonae</name>
    <dbReference type="NCBI Taxonomy" id="1960125"/>
    <lineage>
        <taxon>Bacteria</taxon>
        <taxon>Pseudomonadati</taxon>
        <taxon>Pseudomonadota</taxon>
        <taxon>Gammaproteobacteria</taxon>
        <taxon>Oceanospirillales</taxon>
        <taxon>Endozoicomonadaceae</taxon>
        <taxon>Parendozoicomonas</taxon>
    </lineage>
</organism>
<evidence type="ECO:0000313" key="15">
    <source>
        <dbReference type="EMBL" id="SMA49942.1"/>
    </source>
</evidence>
<dbReference type="EC" id="1.3.99.41" evidence="8"/>
<accession>A0A1X7AP96</accession>
<dbReference type="SUPFAM" id="SSF47203">
    <property type="entry name" value="Acyl-CoA dehydrogenase C-terminal domain-like"/>
    <property type="match status" value="1"/>
</dbReference>
<dbReference type="EMBL" id="FWPT01000009">
    <property type="protein sequence ID" value="SMA49942.1"/>
    <property type="molecule type" value="Genomic_DNA"/>
</dbReference>
<dbReference type="PANTHER" id="PTHR42803:SF1">
    <property type="entry name" value="BROAD-SPECIFICITY LINEAR ACYL-COA DEHYDROGENASE FADE5"/>
    <property type="match status" value="1"/>
</dbReference>
<dbReference type="InterPro" id="IPR006091">
    <property type="entry name" value="Acyl-CoA_Oxase/DH_mid-dom"/>
</dbReference>
<comment type="similarity">
    <text evidence="2 10">Belongs to the acyl-CoA dehydrogenase family.</text>
</comment>
<evidence type="ECO:0000256" key="5">
    <source>
        <dbReference type="ARBA" id="ARBA00023002"/>
    </source>
</evidence>
<dbReference type="FunFam" id="2.40.110.10:FF:000031">
    <property type="entry name" value="Acyl-CoA dehydrogenase, putative"/>
    <property type="match status" value="1"/>
</dbReference>
<dbReference type="InterPro" id="IPR009100">
    <property type="entry name" value="AcylCoA_DH/oxidase_NM_dom_sf"/>
</dbReference>
<evidence type="ECO:0000259" key="14">
    <source>
        <dbReference type="Pfam" id="PF12806"/>
    </source>
</evidence>
<dbReference type="Pfam" id="PF00441">
    <property type="entry name" value="Acyl-CoA_dh_1"/>
    <property type="match status" value="1"/>
</dbReference>
<name>A0A1X7AP96_9GAMM</name>
<gene>
    <name evidence="15" type="primary">mmgC_8</name>
    <name evidence="15" type="ORF">EHSB41UT_03733</name>
</gene>
<dbReference type="InterPro" id="IPR052166">
    <property type="entry name" value="Diverse_Acyl-CoA_DH"/>
</dbReference>
<dbReference type="Gene3D" id="1.20.140.10">
    <property type="entry name" value="Butyryl-CoA Dehydrogenase, subunit A, domain 3"/>
    <property type="match status" value="1"/>
</dbReference>
<comment type="catalytic activity">
    <reaction evidence="6">
        <text>3-(methylsulfanyl)propanoyl-CoA + oxidized [electron-transfer flavoprotein] + H(+) = 3-(methylsulfanyl)acryloyl-CoA + reduced [electron-transfer flavoprotein]</text>
        <dbReference type="Rhea" id="RHEA:52612"/>
        <dbReference type="Rhea" id="RHEA-COMP:10685"/>
        <dbReference type="Rhea" id="RHEA-COMP:10686"/>
        <dbReference type="ChEBI" id="CHEBI:15378"/>
        <dbReference type="ChEBI" id="CHEBI:57692"/>
        <dbReference type="ChEBI" id="CHEBI:58307"/>
        <dbReference type="ChEBI" id="CHEBI:82815"/>
        <dbReference type="ChEBI" id="CHEBI:84994"/>
        <dbReference type="EC" id="1.3.99.41"/>
    </reaction>
    <physiologicalReaction direction="left-to-right" evidence="6">
        <dbReference type="Rhea" id="RHEA:52613"/>
    </physiologicalReaction>
</comment>
<evidence type="ECO:0000256" key="10">
    <source>
        <dbReference type="RuleBase" id="RU362125"/>
    </source>
</evidence>
<evidence type="ECO:0000259" key="13">
    <source>
        <dbReference type="Pfam" id="PF02771"/>
    </source>
</evidence>
<evidence type="ECO:0000256" key="1">
    <source>
        <dbReference type="ARBA" id="ARBA00001974"/>
    </source>
</evidence>
<keyword evidence="5 10" id="KW-0560">Oxidoreductase</keyword>
<feature type="domain" description="Acyl-CoA dehydrogenase/oxidase N-terminal" evidence="13">
    <location>
        <begin position="41"/>
        <end position="157"/>
    </location>
</feature>
<reference evidence="15 16" key="1">
    <citation type="submission" date="2017-03" db="EMBL/GenBank/DDBJ databases">
        <authorList>
            <person name="Afonso C.L."/>
            <person name="Miller P.J."/>
            <person name="Scott M.A."/>
            <person name="Spackman E."/>
            <person name="Goraichik I."/>
            <person name="Dimitrov K.M."/>
            <person name="Suarez D.L."/>
            <person name="Swayne D.E."/>
        </authorList>
    </citation>
    <scope>NUCLEOTIDE SEQUENCE [LARGE SCALE GENOMIC DNA]</scope>
    <source>
        <strain evidence="15">SB41UT1</strain>
    </source>
</reference>
<dbReference type="InterPro" id="IPR013786">
    <property type="entry name" value="AcylCoA_DH/ox_N"/>
</dbReference>
<dbReference type="Pfam" id="PF02771">
    <property type="entry name" value="Acyl-CoA_dh_N"/>
    <property type="match status" value="1"/>
</dbReference>
<evidence type="ECO:0000256" key="4">
    <source>
        <dbReference type="ARBA" id="ARBA00022827"/>
    </source>
</evidence>
<dbReference type="RefSeq" id="WP_087112385.1">
    <property type="nucleotide sequence ID" value="NZ_CBCSCN010000011.1"/>
</dbReference>
<protein>
    <recommendedName>
        <fullName evidence="9">3-methylmercaptopropionyl-CoA dehydrogenase</fullName>
        <ecNumber evidence="8">1.3.99.41</ecNumber>
    </recommendedName>
</protein>
<dbReference type="PANTHER" id="PTHR42803">
    <property type="entry name" value="ACYL-COA DEHYDROGENASE"/>
    <property type="match status" value="1"/>
</dbReference>
<dbReference type="AlphaFoldDB" id="A0A1X7AP96"/>
<keyword evidence="3 10" id="KW-0285">Flavoprotein</keyword>
<dbReference type="InterPro" id="IPR009075">
    <property type="entry name" value="AcylCo_DH/oxidase_C"/>
</dbReference>
<evidence type="ECO:0000259" key="11">
    <source>
        <dbReference type="Pfam" id="PF00441"/>
    </source>
</evidence>
<evidence type="ECO:0000256" key="6">
    <source>
        <dbReference type="ARBA" id="ARBA00051388"/>
    </source>
</evidence>
<proteinExistence type="inferred from homology"/>
<dbReference type="Proteomes" id="UP000196573">
    <property type="component" value="Unassembled WGS sequence"/>
</dbReference>
<dbReference type="Gene3D" id="1.10.540.10">
    <property type="entry name" value="Acyl-CoA dehydrogenase/oxidase, N-terminal domain"/>
    <property type="match status" value="1"/>
</dbReference>
<evidence type="ECO:0000256" key="7">
    <source>
        <dbReference type="ARBA" id="ARBA00058683"/>
    </source>
</evidence>
<dbReference type="Pfam" id="PF12806">
    <property type="entry name" value="Acyl-CoA_dh_C"/>
    <property type="match status" value="1"/>
</dbReference>
<dbReference type="OrthoDB" id="9764895at2"/>
<evidence type="ECO:0000256" key="2">
    <source>
        <dbReference type="ARBA" id="ARBA00009347"/>
    </source>
</evidence>
<sequence>MPDYKVPLRDFDFVMSEVLGFEQHYASLPGGEDATPDMVKAVLEEGAKFVEGEIVPLNRSGDEESAQWNDGVVTTPEGFKAAYDKLVENGWCGLSQPQKLGGQGLPSSLNTAFYEMLAGSSLSWAIYPTLTWGAIETMAAHAPEELKANYLPPMVQGLWSGTMCLTEAHCGSDLGLLKTRAEPNEDGSYSLTGSKIFITGGEHDLTENIVHIVLARLPDAPEGVKGISLFVVPKYNVNADGSLGERNTVSCGSIEHKMGIKASATCVMNFDGAKGFLIGAPNKGMACMFTFINESRLGVAVQGQSTAEHSFQGALAYARERLQMKGVPRHSPAKPADPIIVHPDVRRMLLTQKAIAEGGRMLNMYCAKLVDLKHGGTVEQKADAEQRLAMLTPIAKGFLTEAAQEATKEGIQVFGGHGFIREWGMEQLSRDVRITAIYEGTTTIQGLDLLGRKILPGDGRLLTLFTKEISDFASQQLDNPELASMAQALIAKVELWQSLTGELSQRLQDAGPNELNSAAVDYLMFSGYMMLGYFWLQAAAVASKAEGDFYTAKVQTANFYFKRLLPRTTSLAETIRDSADTLTAMDEDAFVF</sequence>
<feature type="domain" description="Acyl-CoA oxidase/dehydrogenase middle" evidence="12">
    <location>
        <begin position="163"/>
        <end position="271"/>
    </location>
</feature>
<dbReference type="InterPro" id="IPR025878">
    <property type="entry name" value="Acyl-CoA_dh-like_C_dom"/>
</dbReference>
<feature type="domain" description="Acetyl-CoA dehydrogenase-like C-terminal" evidence="14">
    <location>
        <begin position="465"/>
        <end position="586"/>
    </location>
</feature>
<evidence type="ECO:0000256" key="3">
    <source>
        <dbReference type="ARBA" id="ARBA00022630"/>
    </source>
</evidence>
<evidence type="ECO:0000256" key="8">
    <source>
        <dbReference type="ARBA" id="ARBA00066694"/>
    </source>
</evidence>
<evidence type="ECO:0000259" key="12">
    <source>
        <dbReference type="Pfam" id="PF02770"/>
    </source>
</evidence>
<dbReference type="InterPro" id="IPR046373">
    <property type="entry name" value="Acyl-CoA_Oxase/DH_mid-dom_sf"/>
</dbReference>
<evidence type="ECO:0000256" key="9">
    <source>
        <dbReference type="ARBA" id="ARBA00069043"/>
    </source>
</evidence>
<dbReference type="Pfam" id="PF02770">
    <property type="entry name" value="Acyl-CoA_dh_M"/>
    <property type="match status" value="1"/>
</dbReference>
<dbReference type="GO" id="GO:0016627">
    <property type="term" value="F:oxidoreductase activity, acting on the CH-CH group of donors"/>
    <property type="evidence" value="ECO:0007669"/>
    <property type="project" value="InterPro"/>
</dbReference>
<comment type="function">
    <text evidence="7">Involved in the assimilation of dimethylsulphoniopropionate (DMSP), an important compound in the fixation of carbon in marine phytoplankton, by mediating the conversion of 3-(methylthio)propanoyl-CoA (MMPA-CoA) to 3-(methylthio)acryloyl-CoA (MTA-CoA).</text>
</comment>
<feature type="domain" description="Acyl-CoA dehydrogenase/oxidase C-terminal" evidence="11">
    <location>
        <begin position="282"/>
        <end position="447"/>
    </location>
</feature>
<keyword evidence="4 10" id="KW-0274">FAD</keyword>
<dbReference type="InterPro" id="IPR037069">
    <property type="entry name" value="AcylCoA_DH/ox_N_sf"/>
</dbReference>